<keyword evidence="6 9" id="KW-0067">ATP-binding</keyword>
<dbReference type="InterPro" id="IPR017871">
    <property type="entry name" value="ABC_transporter-like_CS"/>
</dbReference>
<dbReference type="Gene3D" id="3.40.50.300">
    <property type="entry name" value="P-loop containing nucleotide triphosphate hydrolases"/>
    <property type="match status" value="1"/>
</dbReference>
<keyword evidence="4" id="KW-1003">Cell membrane</keyword>
<evidence type="ECO:0000256" key="2">
    <source>
        <dbReference type="ARBA" id="ARBA00005417"/>
    </source>
</evidence>
<dbReference type="Pfam" id="PF00005">
    <property type="entry name" value="ABC_tran"/>
    <property type="match status" value="1"/>
</dbReference>
<dbReference type="PROSITE" id="PS00211">
    <property type="entry name" value="ABC_TRANSPORTER_1"/>
    <property type="match status" value="1"/>
</dbReference>
<evidence type="ECO:0000259" key="8">
    <source>
        <dbReference type="PROSITE" id="PS50893"/>
    </source>
</evidence>
<dbReference type="PANTHER" id="PTHR43297:SF2">
    <property type="entry name" value="DIPEPTIDE TRANSPORT ATP-BINDING PROTEIN DPPD"/>
    <property type="match status" value="1"/>
</dbReference>
<accession>A0ABW5R7S0</accession>
<evidence type="ECO:0000256" key="3">
    <source>
        <dbReference type="ARBA" id="ARBA00022448"/>
    </source>
</evidence>
<organism evidence="9 10">
    <name type="scientific">Marinicrinis sediminis</name>
    <dbReference type="NCBI Taxonomy" id="1652465"/>
    <lineage>
        <taxon>Bacteria</taxon>
        <taxon>Bacillati</taxon>
        <taxon>Bacillota</taxon>
        <taxon>Bacilli</taxon>
        <taxon>Bacillales</taxon>
        <taxon>Paenibacillaceae</taxon>
    </lineage>
</organism>
<dbReference type="InterPro" id="IPR027417">
    <property type="entry name" value="P-loop_NTPase"/>
</dbReference>
<gene>
    <name evidence="9" type="primary">cntD</name>
    <name evidence="9" type="ORF">ACFSUC_05505</name>
</gene>
<comment type="similarity">
    <text evidence="2">Belongs to the ABC transporter superfamily.</text>
</comment>
<evidence type="ECO:0000256" key="1">
    <source>
        <dbReference type="ARBA" id="ARBA00004202"/>
    </source>
</evidence>
<name>A0ABW5R7S0_9BACL</name>
<dbReference type="SMART" id="SM00382">
    <property type="entry name" value="AAA"/>
    <property type="match status" value="1"/>
</dbReference>
<sequence length="279" mass="30919">MSAEPVLKVENLHVKDDRTGRAIVHSSSFQIERGKCLAIVGESGSGKSVTCRALMKLNKPWLCQSGQIFVAGEPLHDLPEHKMREKRGSKMGLIPQNGMSAFTPSATIGAQLKEILKGHVSWSMAETTQRIGDALARVKLEHPSDILKKYPHQLSGGMLQRIMIALMILLEPDLVIADEPTSALDTVTQAEVAEQFIRLVKELKCALLFVSHDLGVVRQVADDVLVMRHGVLVERGSVADIFDRPRQAYTKQLVFAKLELADHFHQVMGRAYHAERTFG</sequence>
<dbReference type="NCBIfam" id="NF047578">
    <property type="entry name" value="opine_ATP_CntD"/>
    <property type="match status" value="1"/>
</dbReference>
<keyword evidence="10" id="KW-1185">Reference proteome</keyword>
<dbReference type="InterPro" id="IPR050388">
    <property type="entry name" value="ABC_Ni/Peptide_Import"/>
</dbReference>
<evidence type="ECO:0000313" key="10">
    <source>
        <dbReference type="Proteomes" id="UP001597497"/>
    </source>
</evidence>
<dbReference type="GO" id="GO:0005524">
    <property type="term" value="F:ATP binding"/>
    <property type="evidence" value="ECO:0007669"/>
    <property type="project" value="UniProtKB-KW"/>
</dbReference>
<dbReference type="SUPFAM" id="SSF52540">
    <property type="entry name" value="P-loop containing nucleoside triphosphate hydrolases"/>
    <property type="match status" value="1"/>
</dbReference>
<dbReference type="EMBL" id="JBHUMM010000008">
    <property type="protein sequence ID" value="MFD2671056.1"/>
    <property type="molecule type" value="Genomic_DNA"/>
</dbReference>
<feature type="domain" description="ABC transporter" evidence="8">
    <location>
        <begin position="7"/>
        <end position="254"/>
    </location>
</feature>
<dbReference type="NCBIfam" id="NF047576">
    <property type="entry name" value="opine_ATP_CntF"/>
    <property type="match status" value="1"/>
</dbReference>
<comment type="caution">
    <text evidence="9">The sequence shown here is derived from an EMBL/GenBank/DDBJ whole genome shotgun (WGS) entry which is preliminary data.</text>
</comment>
<proteinExistence type="inferred from homology"/>
<dbReference type="PANTHER" id="PTHR43297">
    <property type="entry name" value="OLIGOPEPTIDE TRANSPORT ATP-BINDING PROTEIN APPD"/>
    <property type="match status" value="1"/>
</dbReference>
<evidence type="ECO:0000256" key="6">
    <source>
        <dbReference type="ARBA" id="ARBA00022840"/>
    </source>
</evidence>
<comment type="subcellular location">
    <subcellularLocation>
        <location evidence="1">Cell membrane</location>
        <topology evidence="1">Peripheral membrane protein</topology>
    </subcellularLocation>
</comment>
<evidence type="ECO:0000256" key="4">
    <source>
        <dbReference type="ARBA" id="ARBA00022475"/>
    </source>
</evidence>
<dbReference type="Proteomes" id="UP001597497">
    <property type="component" value="Unassembled WGS sequence"/>
</dbReference>
<evidence type="ECO:0000313" key="9">
    <source>
        <dbReference type="EMBL" id="MFD2671056.1"/>
    </source>
</evidence>
<dbReference type="InterPro" id="IPR003593">
    <property type="entry name" value="AAA+_ATPase"/>
</dbReference>
<evidence type="ECO:0000256" key="7">
    <source>
        <dbReference type="ARBA" id="ARBA00023136"/>
    </source>
</evidence>
<keyword evidence="7" id="KW-0472">Membrane</keyword>
<dbReference type="CDD" id="cd03257">
    <property type="entry name" value="ABC_NikE_OppD_transporters"/>
    <property type="match status" value="1"/>
</dbReference>
<protein>
    <submittedName>
        <fullName evidence="9">Staphylopine uptake ABC transporter ATP-binding protein CntD</fullName>
    </submittedName>
</protein>
<keyword evidence="3" id="KW-0813">Transport</keyword>
<dbReference type="RefSeq" id="WP_379928485.1">
    <property type="nucleotide sequence ID" value="NZ_JBHUMM010000008.1"/>
</dbReference>
<dbReference type="InterPro" id="IPR003439">
    <property type="entry name" value="ABC_transporter-like_ATP-bd"/>
</dbReference>
<evidence type="ECO:0000256" key="5">
    <source>
        <dbReference type="ARBA" id="ARBA00022741"/>
    </source>
</evidence>
<keyword evidence="5" id="KW-0547">Nucleotide-binding</keyword>
<reference evidence="10" key="1">
    <citation type="journal article" date="2019" name="Int. J. Syst. Evol. Microbiol.">
        <title>The Global Catalogue of Microorganisms (GCM) 10K type strain sequencing project: providing services to taxonomists for standard genome sequencing and annotation.</title>
        <authorList>
            <consortium name="The Broad Institute Genomics Platform"/>
            <consortium name="The Broad Institute Genome Sequencing Center for Infectious Disease"/>
            <person name="Wu L."/>
            <person name="Ma J."/>
        </authorList>
    </citation>
    <scope>NUCLEOTIDE SEQUENCE [LARGE SCALE GENOMIC DNA]</scope>
    <source>
        <strain evidence="10">KCTC 33676</strain>
    </source>
</reference>
<dbReference type="PROSITE" id="PS50893">
    <property type="entry name" value="ABC_TRANSPORTER_2"/>
    <property type="match status" value="1"/>
</dbReference>